<protein>
    <submittedName>
        <fullName evidence="2">Uncharacterized protein</fullName>
    </submittedName>
</protein>
<feature type="compositionally biased region" description="Basic and acidic residues" evidence="1">
    <location>
        <begin position="30"/>
        <end position="42"/>
    </location>
</feature>
<reference evidence="2" key="1">
    <citation type="submission" date="2020-01" db="EMBL/GenBank/DDBJ databases">
        <authorList>
            <consortium name="DOE Joint Genome Institute"/>
            <person name="Haridas S."/>
            <person name="Albert R."/>
            <person name="Binder M."/>
            <person name="Bloem J."/>
            <person name="Labutti K."/>
            <person name="Salamov A."/>
            <person name="Andreopoulos B."/>
            <person name="Baker S.E."/>
            <person name="Barry K."/>
            <person name="Bills G."/>
            <person name="Bluhm B.H."/>
            <person name="Cannon C."/>
            <person name="Castanera R."/>
            <person name="Culley D.E."/>
            <person name="Daum C."/>
            <person name="Ezra D."/>
            <person name="Gonzalez J.B."/>
            <person name="Henrissat B."/>
            <person name="Kuo A."/>
            <person name="Liang C."/>
            <person name="Lipzen A."/>
            <person name="Lutzoni F."/>
            <person name="Magnuson J."/>
            <person name="Mondo S."/>
            <person name="Nolan M."/>
            <person name="Ohm R."/>
            <person name="Pangilinan J."/>
            <person name="Park H.-J."/>
            <person name="Ramirez L."/>
            <person name="Alfaro M."/>
            <person name="Sun H."/>
            <person name="Tritt A."/>
            <person name="Yoshinaga Y."/>
            <person name="Zwiers L.-H."/>
            <person name="Turgeon B.G."/>
            <person name="Goodwin S.B."/>
            <person name="Spatafora J.W."/>
            <person name="Crous P.W."/>
            <person name="Grigoriev I.V."/>
        </authorList>
    </citation>
    <scope>NUCLEOTIDE SEQUENCE</scope>
    <source>
        <strain evidence="2">CBS 394.84</strain>
    </source>
</reference>
<dbReference type="RefSeq" id="XP_040790951.1">
    <property type="nucleotide sequence ID" value="XM_040932997.1"/>
</dbReference>
<feature type="region of interest" description="Disordered" evidence="1">
    <location>
        <begin position="1"/>
        <end position="60"/>
    </location>
</feature>
<dbReference type="OrthoDB" id="3797550at2759"/>
<organism evidence="2 3">
    <name type="scientific">Cucurbitaria berberidis CBS 394.84</name>
    <dbReference type="NCBI Taxonomy" id="1168544"/>
    <lineage>
        <taxon>Eukaryota</taxon>
        <taxon>Fungi</taxon>
        <taxon>Dikarya</taxon>
        <taxon>Ascomycota</taxon>
        <taxon>Pezizomycotina</taxon>
        <taxon>Dothideomycetes</taxon>
        <taxon>Pleosporomycetidae</taxon>
        <taxon>Pleosporales</taxon>
        <taxon>Pleosporineae</taxon>
        <taxon>Cucurbitariaceae</taxon>
        <taxon>Cucurbitaria</taxon>
    </lineage>
</organism>
<dbReference type="GeneID" id="63850248"/>
<keyword evidence="3" id="KW-1185">Reference proteome</keyword>
<evidence type="ECO:0000256" key="1">
    <source>
        <dbReference type="SAM" id="MobiDB-lite"/>
    </source>
</evidence>
<comment type="caution">
    <text evidence="2">The sequence shown here is derived from an EMBL/GenBank/DDBJ whole genome shotgun (WGS) entry which is preliminary data.</text>
</comment>
<accession>A0A9P4GL77</accession>
<evidence type="ECO:0000313" key="3">
    <source>
        <dbReference type="Proteomes" id="UP000800039"/>
    </source>
</evidence>
<dbReference type="AlphaFoldDB" id="A0A9P4GL77"/>
<evidence type="ECO:0000313" key="2">
    <source>
        <dbReference type="EMBL" id="KAF1848388.1"/>
    </source>
</evidence>
<sequence>MRPQALEAAATPNPDEATAEATPQAVGVSVDKEQSHDVDKPHNTSTKPSTPFGERTEGTESAAKLVEEVARGMKIAVNEAFTWVEKKTDELSAEQDSTGPYTSPATCAPSDLDVIASGILPAMPTQTQSRGK</sequence>
<name>A0A9P4GL77_9PLEO</name>
<gene>
    <name evidence="2" type="ORF">K460DRAFT_364365</name>
</gene>
<dbReference type="EMBL" id="ML976615">
    <property type="protein sequence ID" value="KAF1848388.1"/>
    <property type="molecule type" value="Genomic_DNA"/>
</dbReference>
<proteinExistence type="predicted"/>
<dbReference type="Proteomes" id="UP000800039">
    <property type="component" value="Unassembled WGS sequence"/>
</dbReference>